<evidence type="ECO:0000313" key="2">
    <source>
        <dbReference type="Proteomes" id="UP000183192"/>
    </source>
</evidence>
<dbReference type="EMBL" id="MNUU01000070">
    <property type="protein sequence ID" value="OIO06749.1"/>
    <property type="molecule type" value="Genomic_DNA"/>
</dbReference>
<organism evidence="1 2">
    <name type="scientific">Candidatus Falkowbacteria bacterium CG1_02_37_44</name>
    <dbReference type="NCBI Taxonomy" id="1805146"/>
    <lineage>
        <taxon>Bacteria</taxon>
        <taxon>Candidatus Falkowiibacteriota</taxon>
    </lineage>
</organism>
<comment type="caution">
    <text evidence="1">The sequence shown here is derived from an EMBL/GenBank/DDBJ whole genome shotgun (WGS) entry which is preliminary data.</text>
</comment>
<dbReference type="AlphaFoldDB" id="A0A1J4T7D9"/>
<dbReference type="Gene3D" id="3.30.1330.60">
    <property type="entry name" value="OmpA-like domain"/>
    <property type="match status" value="1"/>
</dbReference>
<reference evidence="1 2" key="1">
    <citation type="journal article" date="2016" name="Environ. Microbiol.">
        <title>Genomic resolution of a cold subsurface aquifer community provides metabolic insights for novel microbes adapted to high CO concentrations.</title>
        <authorList>
            <person name="Probst A.J."/>
            <person name="Castelle C.J."/>
            <person name="Singh A."/>
            <person name="Brown C.T."/>
            <person name="Anantharaman K."/>
            <person name="Sharon I."/>
            <person name="Hug L.A."/>
            <person name="Burstein D."/>
            <person name="Emerson J.B."/>
            <person name="Thomas B.C."/>
            <person name="Banfield J.F."/>
        </authorList>
    </citation>
    <scope>NUCLEOTIDE SEQUENCE [LARGE SCALE GENOMIC DNA]</scope>
    <source>
        <strain evidence="1">CG1_02_37_44</strain>
    </source>
</reference>
<name>A0A1J4T7D9_9BACT</name>
<dbReference type="InterPro" id="IPR036737">
    <property type="entry name" value="OmpA-like_sf"/>
</dbReference>
<proteinExistence type="predicted"/>
<evidence type="ECO:0008006" key="3">
    <source>
        <dbReference type="Google" id="ProtNLM"/>
    </source>
</evidence>
<gene>
    <name evidence="1" type="ORF">AUJ27_03565</name>
</gene>
<sequence length="377" mass="41628">MVFLAVPNAWAGGVEADVNVSTGTDQSQWISQSETNNVWSRKRQDFIPITPFLDTGANNVPVQPKWGRQGSQTWLLLNAPELTIGQLKNLAKNSPLKKKNIQTAAKNTAAEKLEKDDIVMLLPWEIKEKERSVSSFAVSQGNPDVSAARVLLSAAEASGSLYCHVAVEWLSASFTTNDASAAGAVISFPFFSNNETAGAAGGNKTNGATSAWLDDRGKFNISVVCYDSVSEADLKVPEPERRLEEKEIMARFYFDTDKAELSDNLLESPANGQLALIKRYAEEINRHKGELISKGKEIWFLGHCDERASVQHNLDLGRRRAKNLSEAVSMELMRRGWKDEEIKQAIHYASADEHHPQPGGMEKSRMVKIVVATEITQ</sequence>
<evidence type="ECO:0000313" key="1">
    <source>
        <dbReference type="EMBL" id="OIO06749.1"/>
    </source>
</evidence>
<dbReference type="STRING" id="1805146.AUJ27_03565"/>
<protein>
    <recommendedName>
        <fullName evidence="3">OmpA-like domain-containing protein</fullName>
    </recommendedName>
</protein>
<dbReference type="SUPFAM" id="SSF103088">
    <property type="entry name" value="OmpA-like"/>
    <property type="match status" value="1"/>
</dbReference>
<accession>A0A1J4T7D9</accession>
<dbReference type="Proteomes" id="UP000183192">
    <property type="component" value="Unassembled WGS sequence"/>
</dbReference>